<dbReference type="Pfam" id="PF02845">
    <property type="entry name" value="CUE"/>
    <property type="match status" value="1"/>
</dbReference>
<feature type="compositionally biased region" description="Basic and acidic residues" evidence="4">
    <location>
        <begin position="598"/>
        <end position="607"/>
    </location>
</feature>
<dbReference type="SUPFAM" id="SSF46934">
    <property type="entry name" value="UBA-like"/>
    <property type="match status" value="1"/>
</dbReference>
<reference evidence="7 8" key="2">
    <citation type="submission" date="2015-05" db="EMBL/GenBank/DDBJ databases">
        <authorList>
            <person name="Morales-Cruz A."/>
            <person name="Amrine K.C."/>
            <person name="Cantu D."/>
        </authorList>
    </citation>
    <scope>NUCLEOTIDE SEQUENCE [LARGE SCALE GENOMIC DNA]</scope>
    <source>
        <strain evidence="7">UCRPC4</strain>
    </source>
</reference>
<dbReference type="PROSITE" id="PS00108">
    <property type="entry name" value="PROTEIN_KINASE_ST"/>
    <property type="match status" value="1"/>
</dbReference>
<evidence type="ECO:0000256" key="1">
    <source>
        <dbReference type="ARBA" id="ARBA00022741"/>
    </source>
</evidence>
<dbReference type="InterPro" id="IPR008271">
    <property type="entry name" value="Ser/Thr_kinase_AS"/>
</dbReference>
<keyword evidence="7" id="KW-0808">Transferase</keyword>
<dbReference type="GO" id="GO:0004672">
    <property type="term" value="F:protein kinase activity"/>
    <property type="evidence" value="ECO:0007669"/>
    <property type="project" value="InterPro"/>
</dbReference>
<dbReference type="InterPro" id="IPR003892">
    <property type="entry name" value="CUE"/>
</dbReference>
<evidence type="ECO:0000313" key="8">
    <source>
        <dbReference type="Proteomes" id="UP000053317"/>
    </source>
</evidence>
<evidence type="ECO:0000256" key="4">
    <source>
        <dbReference type="SAM" id="MobiDB-lite"/>
    </source>
</evidence>
<evidence type="ECO:0000259" key="6">
    <source>
        <dbReference type="PROSITE" id="PS51140"/>
    </source>
</evidence>
<dbReference type="FunFam" id="1.10.510.10:FF:000257">
    <property type="entry name" value="Calcium/calmodulin-dependent protein kinase type I"/>
    <property type="match status" value="1"/>
</dbReference>
<feature type="domain" description="Protein kinase" evidence="5">
    <location>
        <begin position="648"/>
        <end position="925"/>
    </location>
</feature>
<feature type="binding site" evidence="3">
    <location>
        <position position="677"/>
    </location>
    <ligand>
        <name>ATP</name>
        <dbReference type="ChEBI" id="CHEBI:30616"/>
    </ligand>
</feature>
<comment type="caution">
    <text evidence="7">The sequence shown here is derived from an EMBL/GenBank/DDBJ whole genome shotgun (WGS) entry which is preliminary data.</text>
</comment>
<dbReference type="GO" id="GO:0043130">
    <property type="term" value="F:ubiquitin binding"/>
    <property type="evidence" value="ECO:0007669"/>
    <property type="project" value="InterPro"/>
</dbReference>
<feature type="domain" description="CUE" evidence="6">
    <location>
        <begin position="347"/>
        <end position="391"/>
    </location>
</feature>
<dbReference type="Proteomes" id="UP000053317">
    <property type="component" value="Unassembled WGS sequence"/>
</dbReference>
<dbReference type="CDD" id="cd05117">
    <property type="entry name" value="STKc_CAMK"/>
    <property type="match status" value="1"/>
</dbReference>
<feature type="compositionally biased region" description="Polar residues" evidence="4">
    <location>
        <begin position="1005"/>
        <end position="1017"/>
    </location>
</feature>
<dbReference type="Gene3D" id="1.10.8.10">
    <property type="entry name" value="DNA helicase RuvA subunit, C-terminal domain"/>
    <property type="match status" value="1"/>
</dbReference>
<feature type="compositionally biased region" description="Basic residues" evidence="4">
    <location>
        <begin position="319"/>
        <end position="331"/>
    </location>
</feature>
<dbReference type="InterPro" id="IPR000719">
    <property type="entry name" value="Prot_kinase_dom"/>
</dbReference>
<feature type="compositionally biased region" description="Polar residues" evidence="4">
    <location>
        <begin position="1049"/>
        <end position="1058"/>
    </location>
</feature>
<dbReference type="CDD" id="cd14364">
    <property type="entry name" value="CUE_ASCC2"/>
    <property type="match status" value="1"/>
</dbReference>
<dbReference type="PROSITE" id="PS00107">
    <property type="entry name" value="PROTEIN_KINASE_ATP"/>
    <property type="match status" value="1"/>
</dbReference>
<dbReference type="Gene3D" id="1.10.510.10">
    <property type="entry name" value="Transferase(Phosphotransferase) domain 1"/>
    <property type="match status" value="1"/>
</dbReference>
<accession>A0A0G2DYH0</accession>
<dbReference type="InterPro" id="IPR011009">
    <property type="entry name" value="Kinase-like_dom_sf"/>
</dbReference>
<dbReference type="InterPro" id="IPR009060">
    <property type="entry name" value="UBA-like_sf"/>
</dbReference>
<dbReference type="PANTHER" id="PTHR24347">
    <property type="entry name" value="SERINE/THREONINE-PROTEIN KINASE"/>
    <property type="match status" value="1"/>
</dbReference>
<dbReference type="InterPro" id="IPR017441">
    <property type="entry name" value="Protein_kinase_ATP_BS"/>
</dbReference>
<organism evidence="7 8">
    <name type="scientific">Phaeomoniella chlamydospora</name>
    <name type="common">Phaeoacremonium chlamydosporum</name>
    <dbReference type="NCBI Taxonomy" id="158046"/>
    <lineage>
        <taxon>Eukaryota</taxon>
        <taxon>Fungi</taxon>
        <taxon>Dikarya</taxon>
        <taxon>Ascomycota</taxon>
        <taxon>Pezizomycotina</taxon>
        <taxon>Eurotiomycetes</taxon>
        <taxon>Chaetothyriomycetidae</taxon>
        <taxon>Phaeomoniellales</taxon>
        <taxon>Phaeomoniellaceae</taxon>
        <taxon>Phaeomoniella</taxon>
    </lineage>
</organism>
<dbReference type="FunFam" id="3.30.200.20:FF:000153">
    <property type="entry name" value="Calcium/calmodulin-dependent protein kinase type I"/>
    <property type="match status" value="1"/>
</dbReference>
<evidence type="ECO:0000259" key="5">
    <source>
        <dbReference type="PROSITE" id="PS50011"/>
    </source>
</evidence>
<evidence type="ECO:0000256" key="2">
    <source>
        <dbReference type="ARBA" id="ARBA00022840"/>
    </source>
</evidence>
<sequence>MASITAQLPPLASYPPPQVRKVLSDPDWEACVKAWTLNLQYRLRLADSDFISTSSTAFDFLVSFFHANTPSPIGLSGKERTLRQFCFNYARRFLCLIELDPEVIDMIPGGLFSFLASFCAAYQSASVLKVVSAEAWGLSASSIGAAADQEKTRQLKLLSSKNPAAEEVLASFRHTISVVQEFPTVGSIFMTGDDYLDALVAEYSKSMQEDNEHEQKLTIEVMFVCLRALMRTEPPQTSLLLDQLFNLKSVCVDVPITKSKVITPSRTQTILSALVCSTSFLQLLKSFFSESTGSHHARGQSILTSLLVYQQQMSNLHQPPRRRIRKPSKGKGRADGSGEEDHEMHMHAMEQVSTLLELFPDATPAYLLRLLDHYKNDVERVTAALLEPATLPPHLTDADAKPQPSTLTTAISPIPERKNAFDNDDFANLRISTSQVHYGKLPKSEGLAPGGQPASERSKHKAAILSALAVFDADEDERDDTYDVADVGGTVDSTIPGMDDAEALPAKKEQRTASHKADEILYRLWTDNSSAFARDTKSRLGQVRGQIKRDLSQATGQDWTDEMIEGWAVMLTRDADRRRTLENKYGSATGGFTGGQPRIERTSWRAGEEDEESGEGSDVPSRGSARSRVDAVTKMSAQQRPQVQPCRYKTGKTLGAGSYSVVKECVHIDTGRYYAAKVINKRLMAGREHMVRTGLLPCLLVRNEIAVLKRVSMGHQNILTLVDYFETMNNRMYTTAVYLVTDLALGGELFDRICRKGSYYESDAADLIRATLSAVAYLHDHGIVHRDLKPENLLFRTPEDNADLLIADFGLSRIMDEEQFHVLTTTCGTPGYMAPEIFKKTGHGKPVDIWAIGVITYFLLCGYTPFDRDSNLEEMQAILAADYSFTPIEYWRGVSMTARDFIKRCLTINPTQRMTSHEALQHPWINQLHPDAPGVKQKGEKEDLLPTVKKNFNARRTLHKAIDTVRAINKLREGGGLMMMDGAMSVDPKPKAEHVEGSKVMSENGDGTDQGDATGSTDAMEIDSRGNARGQTVEQIREQERKVKETVTGLWQATKSNR</sequence>
<gene>
    <name evidence="7" type="ORF">UCRPC4_g06221</name>
</gene>
<evidence type="ECO:0000256" key="3">
    <source>
        <dbReference type="PROSITE-ProRule" id="PRU10141"/>
    </source>
</evidence>
<dbReference type="Pfam" id="PF00069">
    <property type="entry name" value="Pkinase"/>
    <property type="match status" value="1"/>
</dbReference>
<proteinExistence type="predicted"/>
<keyword evidence="7" id="KW-0418">Kinase</keyword>
<feature type="compositionally biased region" description="Basic and acidic residues" evidence="4">
    <location>
        <begin position="1035"/>
        <end position="1045"/>
    </location>
</feature>
<dbReference type="PROSITE" id="PS50011">
    <property type="entry name" value="PROTEIN_KINASE_DOM"/>
    <property type="match status" value="1"/>
</dbReference>
<keyword evidence="2 3" id="KW-0067">ATP-binding</keyword>
<protein>
    <submittedName>
        <fullName evidence="7">Putative calcium calmodulin-dependent protein kinase</fullName>
    </submittedName>
</protein>
<dbReference type="EMBL" id="LCWF01000180">
    <property type="protein sequence ID" value="KKY15634.1"/>
    <property type="molecule type" value="Genomic_DNA"/>
</dbReference>
<name>A0A0G2DYH0_PHACM</name>
<keyword evidence="8" id="KW-1185">Reference proteome</keyword>
<dbReference type="InterPro" id="IPR041800">
    <property type="entry name" value="ASCC2_CUE"/>
</dbReference>
<reference evidence="7 8" key="1">
    <citation type="submission" date="2015-05" db="EMBL/GenBank/DDBJ databases">
        <title>Distinctive expansion of gene families associated with plant cell wall degradation and secondary metabolism in the genomes of grapevine trunk pathogens.</title>
        <authorList>
            <person name="Lawrence D.P."/>
            <person name="Travadon R."/>
            <person name="Rolshausen P.E."/>
            <person name="Baumgartner K."/>
        </authorList>
    </citation>
    <scope>NUCLEOTIDE SEQUENCE [LARGE SCALE GENOMIC DNA]</scope>
    <source>
        <strain evidence="7">UCRPC4</strain>
    </source>
</reference>
<feature type="region of interest" description="Disordered" evidence="4">
    <location>
        <begin position="313"/>
        <end position="341"/>
    </location>
</feature>
<dbReference type="OrthoDB" id="40902at2759"/>
<feature type="region of interest" description="Disordered" evidence="4">
    <location>
        <begin position="584"/>
        <end position="628"/>
    </location>
</feature>
<dbReference type="SUPFAM" id="SSF56112">
    <property type="entry name" value="Protein kinase-like (PK-like)"/>
    <property type="match status" value="1"/>
</dbReference>
<feature type="region of interest" description="Disordered" evidence="4">
    <location>
        <begin position="987"/>
        <end position="1058"/>
    </location>
</feature>
<dbReference type="GO" id="GO:0005524">
    <property type="term" value="F:ATP binding"/>
    <property type="evidence" value="ECO:0007669"/>
    <property type="project" value="UniProtKB-UniRule"/>
</dbReference>
<dbReference type="Gene3D" id="3.30.200.20">
    <property type="entry name" value="Phosphorylase Kinase, domain 1"/>
    <property type="match status" value="1"/>
</dbReference>
<dbReference type="PROSITE" id="PS51140">
    <property type="entry name" value="CUE"/>
    <property type="match status" value="1"/>
</dbReference>
<evidence type="ECO:0000313" key="7">
    <source>
        <dbReference type="EMBL" id="KKY15634.1"/>
    </source>
</evidence>
<dbReference type="SMART" id="SM00220">
    <property type="entry name" value="S_TKc"/>
    <property type="match status" value="1"/>
</dbReference>
<feature type="compositionally biased region" description="Basic and acidic residues" evidence="4">
    <location>
        <begin position="988"/>
        <end position="997"/>
    </location>
</feature>
<keyword evidence="1 3" id="KW-0547">Nucleotide-binding</keyword>
<dbReference type="AlphaFoldDB" id="A0A0G2DYH0"/>